<dbReference type="EMBL" id="DS469687">
    <property type="protein sequence ID" value="EDO35790.1"/>
    <property type="molecule type" value="Genomic_DNA"/>
</dbReference>
<evidence type="ECO:0000313" key="3">
    <source>
        <dbReference type="Proteomes" id="UP000001593"/>
    </source>
</evidence>
<name>A7SKG7_NEMVE</name>
<dbReference type="SUPFAM" id="SSF54236">
    <property type="entry name" value="Ubiquitin-like"/>
    <property type="match status" value="1"/>
</dbReference>
<proteinExistence type="predicted"/>
<dbReference type="Proteomes" id="UP000001593">
    <property type="component" value="Unassembled WGS sequence"/>
</dbReference>
<dbReference type="STRING" id="45351.A7SKG7"/>
<dbReference type="PANTHER" id="PTHR16470">
    <property type="entry name" value="UBIQUITIN DOMAIN-CONTAINING PROTEIN UBFD1"/>
    <property type="match status" value="1"/>
</dbReference>
<feature type="domain" description="Ubiquitin-like" evidence="1">
    <location>
        <begin position="1"/>
        <end position="71"/>
    </location>
</feature>
<feature type="non-terminal residue" evidence="2">
    <location>
        <position position="1"/>
    </location>
</feature>
<dbReference type="CDD" id="cd17047">
    <property type="entry name" value="Ubl_UBFD1"/>
    <property type="match status" value="1"/>
</dbReference>
<dbReference type="SMART" id="SM00213">
    <property type="entry name" value="UBQ"/>
    <property type="match status" value="1"/>
</dbReference>
<dbReference type="PANTHER" id="PTHR16470:SF0">
    <property type="entry name" value="UBIQUITIN DOMAIN-CONTAINING PROTEIN UBFD1"/>
    <property type="match status" value="1"/>
</dbReference>
<reference evidence="2 3" key="1">
    <citation type="journal article" date="2007" name="Science">
        <title>Sea anemone genome reveals ancestral eumetazoan gene repertoire and genomic organization.</title>
        <authorList>
            <person name="Putnam N.H."/>
            <person name="Srivastava M."/>
            <person name="Hellsten U."/>
            <person name="Dirks B."/>
            <person name="Chapman J."/>
            <person name="Salamov A."/>
            <person name="Terry A."/>
            <person name="Shapiro H."/>
            <person name="Lindquist E."/>
            <person name="Kapitonov V.V."/>
            <person name="Jurka J."/>
            <person name="Genikhovich G."/>
            <person name="Grigoriev I.V."/>
            <person name="Lucas S.M."/>
            <person name="Steele R.E."/>
            <person name="Finnerty J.R."/>
            <person name="Technau U."/>
            <person name="Martindale M.Q."/>
            <person name="Rokhsar D.S."/>
        </authorList>
    </citation>
    <scope>NUCLEOTIDE SEQUENCE [LARGE SCALE GENOMIC DNA]</scope>
    <source>
        <strain evidence="3">CH2 X CH6</strain>
    </source>
</reference>
<dbReference type="eggNOG" id="KOG1872">
    <property type="taxonomic scope" value="Eukaryota"/>
</dbReference>
<organism evidence="2 3">
    <name type="scientific">Nematostella vectensis</name>
    <name type="common">Starlet sea anemone</name>
    <dbReference type="NCBI Taxonomy" id="45351"/>
    <lineage>
        <taxon>Eukaryota</taxon>
        <taxon>Metazoa</taxon>
        <taxon>Cnidaria</taxon>
        <taxon>Anthozoa</taxon>
        <taxon>Hexacorallia</taxon>
        <taxon>Actiniaria</taxon>
        <taxon>Edwardsiidae</taxon>
        <taxon>Nematostella</taxon>
    </lineage>
</organism>
<dbReference type="InterPro" id="IPR029071">
    <property type="entry name" value="Ubiquitin-like_domsf"/>
</dbReference>
<dbReference type="PhylomeDB" id="A7SKG7"/>
<dbReference type="Pfam" id="PF00240">
    <property type="entry name" value="ubiquitin"/>
    <property type="match status" value="1"/>
</dbReference>
<keyword evidence="3" id="KW-1185">Reference proteome</keyword>
<evidence type="ECO:0000313" key="2">
    <source>
        <dbReference type="EMBL" id="EDO35790.1"/>
    </source>
</evidence>
<feature type="non-terminal residue" evidence="2">
    <location>
        <position position="76"/>
    </location>
</feature>
<dbReference type="Gene3D" id="3.10.20.90">
    <property type="entry name" value="Phosphatidylinositol 3-kinase Catalytic Subunit, Chain A, domain 1"/>
    <property type="match status" value="1"/>
</dbReference>
<dbReference type="HOGENOM" id="CLU_2661624_0_0_1"/>
<dbReference type="InterPro" id="IPR000626">
    <property type="entry name" value="Ubiquitin-like_dom"/>
</dbReference>
<accession>A7SKG7</accession>
<dbReference type="AlphaFoldDB" id="A7SKG7"/>
<dbReference type="PROSITE" id="PS50053">
    <property type="entry name" value="UBIQUITIN_2"/>
    <property type="match status" value="1"/>
</dbReference>
<dbReference type="InParanoid" id="A7SKG7"/>
<gene>
    <name evidence="2" type="ORF">NEMVEDRAFT_v1g19364</name>
</gene>
<evidence type="ECO:0000259" key="1">
    <source>
        <dbReference type="PROSITE" id="PS50053"/>
    </source>
</evidence>
<sequence length="76" mass="8736">EMVNFRVCWNKKNYDVTFDLDKSVDKLKEHIEELTGLPVAMQKLMYKGLLKDGTKTLRDVKITKGTKMMVVGSTIN</sequence>
<protein>
    <recommendedName>
        <fullName evidence="1">Ubiquitin-like domain-containing protein</fullName>
    </recommendedName>
</protein>
<dbReference type="InterPro" id="IPR039120">
    <property type="entry name" value="UBFD1"/>
</dbReference>